<protein>
    <submittedName>
        <fullName evidence="6">DoxX family protein</fullName>
    </submittedName>
</protein>
<gene>
    <name evidence="6" type="ORF">E1269_09385</name>
</gene>
<keyword evidence="3 5" id="KW-1133">Transmembrane helix</keyword>
<feature type="transmembrane region" description="Helical" evidence="5">
    <location>
        <begin position="101"/>
        <end position="120"/>
    </location>
</feature>
<dbReference type="Proteomes" id="UP000294739">
    <property type="component" value="Unassembled WGS sequence"/>
</dbReference>
<organism evidence="6 7">
    <name type="scientific">Jiangella asiatica</name>
    <dbReference type="NCBI Taxonomy" id="2530372"/>
    <lineage>
        <taxon>Bacteria</taxon>
        <taxon>Bacillati</taxon>
        <taxon>Actinomycetota</taxon>
        <taxon>Actinomycetes</taxon>
        <taxon>Jiangellales</taxon>
        <taxon>Jiangellaceae</taxon>
        <taxon>Jiangella</taxon>
    </lineage>
</organism>
<name>A0A4R5DCM7_9ACTN</name>
<dbReference type="GO" id="GO:0016020">
    <property type="term" value="C:membrane"/>
    <property type="evidence" value="ECO:0007669"/>
    <property type="project" value="UniProtKB-SubCell"/>
</dbReference>
<comment type="subcellular location">
    <subcellularLocation>
        <location evidence="1">Membrane</location>
        <topology evidence="1">Multi-pass membrane protein</topology>
    </subcellularLocation>
</comment>
<reference evidence="6 7" key="1">
    <citation type="submission" date="2019-03" db="EMBL/GenBank/DDBJ databases">
        <title>Draft genome sequences of novel Actinobacteria.</title>
        <authorList>
            <person name="Sahin N."/>
            <person name="Ay H."/>
            <person name="Saygin H."/>
        </authorList>
    </citation>
    <scope>NUCLEOTIDE SEQUENCE [LARGE SCALE GENOMIC DNA]</scope>
    <source>
        <strain evidence="6 7">5K138</strain>
    </source>
</reference>
<dbReference type="InterPro" id="IPR032808">
    <property type="entry name" value="DoxX"/>
</dbReference>
<dbReference type="RefSeq" id="WP_131893704.1">
    <property type="nucleotide sequence ID" value="NZ_SMKZ01000010.1"/>
</dbReference>
<sequence>MFVATVICSVLLALAFAGTGVGKASGKADIVDGLGRLGVSPPLVRVIGLLELGGAAGVAVGLAVAWLGIAAAIGLAALMIGAITTHLRAGDYGEPTRRGGALMPVALLLLAVATLVLRAATS</sequence>
<evidence type="ECO:0000256" key="1">
    <source>
        <dbReference type="ARBA" id="ARBA00004141"/>
    </source>
</evidence>
<accession>A0A4R5DCM7</accession>
<dbReference type="EMBL" id="SMKZ01000010">
    <property type="protein sequence ID" value="TDE11469.1"/>
    <property type="molecule type" value="Genomic_DNA"/>
</dbReference>
<dbReference type="InParanoid" id="A0A4R5DCM7"/>
<comment type="caution">
    <text evidence="6">The sequence shown here is derived from an EMBL/GenBank/DDBJ whole genome shotgun (WGS) entry which is preliminary data.</text>
</comment>
<evidence type="ECO:0000256" key="3">
    <source>
        <dbReference type="ARBA" id="ARBA00022989"/>
    </source>
</evidence>
<evidence type="ECO:0000313" key="7">
    <source>
        <dbReference type="Proteomes" id="UP000294739"/>
    </source>
</evidence>
<dbReference type="Pfam" id="PF13564">
    <property type="entry name" value="DoxX_2"/>
    <property type="match status" value="1"/>
</dbReference>
<keyword evidence="2 5" id="KW-0812">Transmembrane</keyword>
<dbReference type="AlphaFoldDB" id="A0A4R5DCM7"/>
<feature type="transmembrane region" description="Helical" evidence="5">
    <location>
        <begin position="52"/>
        <end position="80"/>
    </location>
</feature>
<evidence type="ECO:0000256" key="5">
    <source>
        <dbReference type="SAM" id="Phobius"/>
    </source>
</evidence>
<evidence type="ECO:0000256" key="2">
    <source>
        <dbReference type="ARBA" id="ARBA00022692"/>
    </source>
</evidence>
<evidence type="ECO:0000313" key="6">
    <source>
        <dbReference type="EMBL" id="TDE11469.1"/>
    </source>
</evidence>
<keyword evidence="7" id="KW-1185">Reference proteome</keyword>
<proteinExistence type="predicted"/>
<keyword evidence="4 5" id="KW-0472">Membrane</keyword>
<evidence type="ECO:0000256" key="4">
    <source>
        <dbReference type="ARBA" id="ARBA00023136"/>
    </source>
</evidence>